<dbReference type="InterPro" id="IPR036680">
    <property type="entry name" value="SPOR-like_sf"/>
</dbReference>
<dbReference type="Pfam" id="PF01520">
    <property type="entry name" value="Amidase_3"/>
    <property type="match status" value="1"/>
</dbReference>
<reference evidence="5 6" key="1">
    <citation type="journal article" date="2014" name="Genome Announc.">
        <title>Draft Genome Sequences of Marine Flavobacterium Nonlabens Strains NR17, NR24, NR27, NR32, NR33, and Ara13.</title>
        <authorList>
            <person name="Nakanishi M."/>
            <person name="Meirelles P."/>
            <person name="Suzuki R."/>
            <person name="Takatani N."/>
            <person name="Mino S."/>
            <person name="Suda W."/>
            <person name="Oshima K."/>
            <person name="Hattori M."/>
            <person name="Ohkuma M."/>
            <person name="Hosokawa M."/>
            <person name="Miyashita K."/>
            <person name="Thompson F.L."/>
            <person name="Niwa A."/>
            <person name="Sawabe T."/>
            <person name="Sawabe T."/>
        </authorList>
    </citation>
    <scope>NUCLEOTIDE SEQUENCE [LARGE SCALE GENOMIC DNA]</scope>
    <source>
        <strain evidence="6">JCM19296</strain>
    </source>
</reference>
<evidence type="ECO:0000256" key="1">
    <source>
        <dbReference type="ARBA" id="ARBA00001561"/>
    </source>
</evidence>
<organism evidence="5 6">
    <name type="scientific">Nonlabens ulvanivorans</name>
    <name type="common">Persicivirga ulvanivorans</name>
    <dbReference type="NCBI Taxonomy" id="906888"/>
    <lineage>
        <taxon>Bacteria</taxon>
        <taxon>Pseudomonadati</taxon>
        <taxon>Bacteroidota</taxon>
        <taxon>Flavobacteriia</taxon>
        <taxon>Flavobacteriales</taxon>
        <taxon>Flavobacteriaceae</taxon>
        <taxon>Nonlabens</taxon>
    </lineage>
</organism>
<evidence type="ECO:0000256" key="2">
    <source>
        <dbReference type="ARBA" id="ARBA00011901"/>
    </source>
</evidence>
<dbReference type="GO" id="GO:0008745">
    <property type="term" value="F:N-acetylmuramoyl-L-alanine amidase activity"/>
    <property type="evidence" value="ECO:0007669"/>
    <property type="project" value="UniProtKB-EC"/>
</dbReference>
<dbReference type="GO" id="GO:0030288">
    <property type="term" value="C:outer membrane-bounded periplasmic space"/>
    <property type="evidence" value="ECO:0007669"/>
    <property type="project" value="TreeGrafter"/>
</dbReference>
<name>A0A081DEH3_NONUL</name>
<dbReference type="Proteomes" id="UP000028980">
    <property type="component" value="Unassembled WGS sequence"/>
</dbReference>
<dbReference type="EC" id="3.5.1.28" evidence="2"/>
<evidence type="ECO:0000313" key="5">
    <source>
        <dbReference type="EMBL" id="GAK77319.1"/>
    </source>
</evidence>
<evidence type="ECO:0000256" key="3">
    <source>
        <dbReference type="ARBA" id="ARBA00022801"/>
    </source>
</evidence>
<dbReference type="InterPro" id="IPR050695">
    <property type="entry name" value="N-acetylmuramoyl_amidase_3"/>
</dbReference>
<evidence type="ECO:0000259" key="4">
    <source>
        <dbReference type="SMART" id="SM00646"/>
    </source>
</evidence>
<proteinExistence type="predicted"/>
<dbReference type="AlphaFoldDB" id="A0A081DEH3"/>
<protein>
    <recommendedName>
        <fullName evidence="2">N-acetylmuramoyl-L-alanine amidase</fullName>
        <ecNumber evidence="2">3.5.1.28</ecNumber>
    </recommendedName>
</protein>
<dbReference type="SMART" id="SM00646">
    <property type="entry name" value="Ami_3"/>
    <property type="match status" value="1"/>
</dbReference>
<gene>
    <name evidence="5" type="ORF">JCM19296_2926</name>
</gene>
<dbReference type="CDD" id="cd02696">
    <property type="entry name" value="MurNAc-LAA"/>
    <property type="match status" value="1"/>
</dbReference>
<dbReference type="GO" id="GO:0009253">
    <property type="term" value="P:peptidoglycan catabolic process"/>
    <property type="evidence" value="ECO:0007669"/>
    <property type="project" value="InterPro"/>
</dbReference>
<dbReference type="SUPFAM" id="SSF110997">
    <property type="entry name" value="Sporulation related repeat"/>
    <property type="match status" value="1"/>
</dbReference>
<comment type="catalytic activity">
    <reaction evidence="1">
        <text>Hydrolyzes the link between N-acetylmuramoyl residues and L-amino acid residues in certain cell-wall glycopeptides.</text>
        <dbReference type="EC" id="3.5.1.28"/>
    </reaction>
</comment>
<dbReference type="GO" id="GO:0042834">
    <property type="term" value="F:peptidoglycan binding"/>
    <property type="evidence" value="ECO:0007669"/>
    <property type="project" value="InterPro"/>
</dbReference>
<dbReference type="Gene3D" id="3.40.630.40">
    <property type="entry name" value="Zn-dependent exopeptidases"/>
    <property type="match status" value="1"/>
</dbReference>
<evidence type="ECO:0000313" key="6">
    <source>
        <dbReference type="Proteomes" id="UP000028980"/>
    </source>
</evidence>
<sequence length="371" mass="40950">MNTIMKTYILLIIALITFPVVIQANTPLDSTIVSSKKFTIVLDAGHGGNDPGKKVGSVNEKDIALKVVKKIGALLNKNPDIKVVYTRTTDKFLELHERASIANKAKADLFVSVHCNAAANKSAKGNETWVLGLHRSDDNLEVVQRENSVILLEDNYEEKYAGFDPNDPSSFAASLLTQEDFLDNSIEMAANVQTKFEEALKRKNRGVKQAGFAVLRLSYMPSVLIETGFITNTEERNFLNSNAGQDKVAQSIFKAILNYQKNRDINNFEVEPVDIEEGNGSQIIASKESVEKASIVYMVQIAASSNEVAAKSYNFKKLPEISREKSGGIYRYFTGKLSNLEAAVELKKRANNAGYDGAFIVVVENGVTRRL</sequence>
<dbReference type="FunFam" id="3.40.630.40:FF:000005">
    <property type="entry name" value="N-acetylmuramoyl-L-alanine amidase (AmiA)"/>
    <property type="match status" value="1"/>
</dbReference>
<accession>A0A081DEH3</accession>
<feature type="domain" description="MurNAc-LAA" evidence="4">
    <location>
        <begin position="99"/>
        <end position="257"/>
    </location>
</feature>
<dbReference type="InterPro" id="IPR002508">
    <property type="entry name" value="MurNAc-LAA_cat"/>
</dbReference>
<keyword evidence="3 5" id="KW-0378">Hydrolase</keyword>
<dbReference type="PANTHER" id="PTHR30404">
    <property type="entry name" value="N-ACETYLMURAMOYL-L-ALANINE AMIDASE"/>
    <property type="match status" value="1"/>
</dbReference>
<dbReference type="PANTHER" id="PTHR30404:SF0">
    <property type="entry name" value="N-ACETYLMURAMOYL-L-ALANINE AMIDASE AMIC"/>
    <property type="match status" value="1"/>
</dbReference>
<comment type="caution">
    <text evidence="5">The sequence shown here is derived from an EMBL/GenBank/DDBJ whole genome shotgun (WGS) entry which is preliminary data.</text>
</comment>
<dbReference type="EMBL" id="BBLG01000008">
    <property type="protein sequence ID" value="GAK77319.1"/>
    <property type="molecule type" value="Genomic_DNA"/>
</dbReference>
<dbReference type="SUPFAM" id="SSF53187">
    <property type="entry name" value="Zn-dependent exopeptidases"/>
    <property type="match status" value="1"/>
</dbReference>